<dbReference type="RefSeq" id="WP_206011967.1">
    <property type="nucleotide sequence ID" value="NZ_CP070619.1"/>
</dbReference>
<feature type="region of interest" description="Disordered" evidence="1">
    <location>
        <begin position="25"/>
        <end position="59"/>
    </location>
</feature>
<reference evidence="2 3" key="2">
    <citation type="journal article" date="2022" name="Arch. Microbiol.">
        <title>Rhodococcus pseudokoreensis sp. nov. isolated from the rhizosphere of young M26 apple rootstocks.</title>
        <authorList>
            <person name="Kampfer P."/>
            <person name="Glaeser S.P."/>
            <person name="Blom J."/>
            <person name="Wolf J."/>
            <person name="Benning S."/>
            <person name="Schloter M."/>
            <person name="Neumann-Schaal M."/>
        </authorList>
    </citation>
    <scope>NUCLEOTIDE SEQUENCE [LARGE SCALE GENOMIC DNA]</scope>
    <source>
        <strain evidence="2 3">R79</strain>
    </source>
</reference>
<evidence type="ECO:0000313" key="2">
    <source>
        <dbReference type="EMBL" id="QSE95825.1"/>
    </source>
</evidence>
<protein>
    <submittedName>
        <fullName evidence="2">Uncharacterized protein</fullName>
    </submittedName>
</protein>
<keyword evidence="3" id="KW-1185">Reference proteome</keyword>
<gene>
    <name evidence="2" type="ORF">JWS13_25995</name>
</gene>
<organism evidence="2 3">
    <name type="scientific">Rhodococcus pseudokoreensis</name>
    <dbReference type="NCBI Taxonomy" id="2811421"/>
    <lineage>
        <taxon>Bacteria</taxon>
        <taxon>Bacillati</taxon>
        <taxon>Actinomycetota</taxon>
        <taxon>Actinomycetes</taxon>
        <taxon>Mycobacteriales</taxon>
        <taxon>Nocardiaceae</taxon>
        <taxon>Rhodococcus</taxon>
    </lineage>
</organism>
<sequence>MPVLIWTFAGLYLAAAAVTYVLRTPSDPGSAHHVAEVQGTQHDGQASDTPTNRTAAENH</sequence>
<accession>A0A974WGS1</accession>
<dbReference type="Proteomes" id="UP000662986">
    <property type="component" value="Chromosome"/>
</dbReference>
<reference evidence="2 3" key="1">
    <citation type="journal article" date="2021" name="Microbiol. Resour. Announc.">
        <title>Complete Genome Sequences of Two Rhodococcus sp. Strains with Large and Linear Chromosomes, Isolated from Apple Rhizosphere.</title>
        <authorList>
            <person name="Benning S."/>
            <person name="Brugnone N."/>
            <person name="Siani R."/>
            <person name="Kublik S."/>
            <person name="Schloter M."/>
            <person name="Rad V."/>
        </authorList>
    </citation>
    <scope>NUCLEOTIDE SEQUENCE [LARGE SCALE GENOMIC DNA]</scope>
    <source>
        <strain evidence="2 3">R79</strain>
    </source>
</reference>
<evidence type="ECO:0000313" key="3">
    <source>
        <dbReference type="Proteomes" id="UP000662986"/>
    </source>
</evidence>
<name>A0A974WGS1_9NOCA</name>
<evidence type="ECO:0000256" key="1">
    <source>
        <dbReference type="SAM" id="MobiDB-lite"/>
    </source>
</evidence>
<dbReference type="EMBL" id="CP070619">
    <property type="protein sequence ID" value="QSE95825.1"/>
    <property type="molecule type" value="Genomic_DNA"/>
</dbReference>
<proteinExistence type="predicted"/>
<feature type="compositionally biased region" description="Polar residues" evidence="1">
    <location>
        <begin position="38"/>
        <end position="59"/>
    </location>
</feature>